<evidence type="ECO:0000313" key="10">
    <source>
        <dbReference type="Proteomes" id="UP001610432"/>
    </source>
</evidence>
<evidence type="ECO:0000256" key="3">
    <source>
        <dbReference type="ARBA" id="ARBA00022617"/>
    </source>
</evidence>
<evidence type="ECO:0000256" key="7">
    <source>
        <dbReference type="ARBA" id="ARBA00025795"/>
    </source>
</evidence>
<evidence type="ECO:0000256" key="5">
    <source>
        <dbReference type="ARBA" id="ARBA00023002"/>
    </source>
</evidence>
<dbReference type="SUPFAM" id="SSF47571">
    <property type="entry name" value="Cloroperoxidase"/>
    <property type="match status" value="1"/>
</dbReference>
<dbReference type="EMBL" id="JBFXLQ010000019">
    <property type="protein sequence ID" value="KAL2867377.1"/>
    <property type="molecule type" value="Genomic_DNA"/>
</dbReference>
<dbReference type="GeneID" id="98148025"/>
<feature type="domain" description="Heme haloperoxidase family profile" evidence="8">
    <location>
        <begin position="1"/>
        <end position="155"/>
    </location>
</feature>
<protein>
    <submittedName>
        <fullName evidence="9">Chloroperoxidase</fullName>
    </submittedName>
</protein>
<dbReference type="Proteomes" id="UP001610432">
    <property type="component" value="Unassembled WGS sequence"/>
</dbReference>
<dbReference type="PANTHER" id="PTHR33577:SF7">
    <property type="entry name" value="HEME HALOPEROXIDASE FAMILY PROFILE DOMAIN-CONTAINING PROTEIN"/>
    <property type="match status" value="1"/>
</dbReference>
<reference evidence="9 10" key="1">
    <citation type="submission" date="2024-07" db="EMBL/GenBank/DDBJ databases">
        <title>Section-level genome sequencing and comparative genomics of Aspergillus sections Usti and Cavernicolus.</title>
        <authorList>
            <consortium name="Lawrence Berkeley National Laboratory"/>
            <person name="Nybo J.L."/>
            <person name="Vesth T.C."/>
            <person name="Theobald S."/>
            <person name="Frisvad J.C."/>
            <person name="Larsen T.O."/>
            <person name="Kjaerboelling I."/>
            <person name="Rothschild-Mancinelli K."/>
            <person name="Lyhne E.K."/>
            <person name="Kogle M.E."/>
            <person name="Barry K."/>
            <person name="Clum A."/>
            <person name="Na H."/>
            <person name="Ledsgaard L."/>
            <person name="Lin J."/>
            <person name="Lipzen A."/>
            <person name="Kuo A."/>
            <person name="Riley R."/>
            <person name="Mondo S."/>
            <person name="Labutti K."/>
            <person name="Haridas S."/>
            <person name="Pangalinan J."/>
            <person name="Salamov A.A."/>
            <person name="Simmons B.A."/>
            <person name="Magnuson J.K."/>
            <person name="Chen J."/>
            <person name="Drula E."/>
            <person name="Henrissat B."/>
            <person name="Wiebenga A."/>
            <person name="Lubbers R.J."/>
            <person name="Gomes A.C."/>
            <person name="Macurrencykelacurrency M.R."/>
            <person name="Stajich J."/>
            <person name="Grigoriev I.V."/>
            <person name="Mortensen U.H."/>
            <person name="De Vries R.P."/>
            <person name="Baker S.E."/>
            <person name="Andersen M.R."/>
        </authorList>
    </citation>
    <scope>NUCLEOTIDE SEQUENCE [LARGE SCALE GENOMIC DNA]</scope>
    <source>
        <strain evidence="9 10">CBS 449.75</strain>
    </source>
</reference>
<accession>A0ABR4LSK2</accession>
<dbReference type="InterPro" id="IPR036851">
    <property type="entry name" value="Chloroperoxidase-like_sf"/>
</dbReference>
<name>A0ABR4LSK2_9EURO</name>
<comment type="similarity">
    <text evidence="7">Belongs to the chloroperoxidase family.</text>
</comment>
<evidence type="ECO:0000313" key="9">
    <source>
        <dbReference type="EMBL" id="KAL2867377.1"/>
    </source>
</evidence>
<evidence type="ECO:0000256" key="4">
    <source>
        <dbReference type="ARBA" id="ARBA00022723"/>
    </source>
</evidence>
<dbReference type="PANTHER" id="PTHR33577">
    <property type="entry name" value="STERIGMATOCYSTIN BIOSYNTHESIS PEROXIDASE STCC-RELATED"/>
    <property type="match status" value="1"/>
</dbReference>
<comment type="cofactor">
    <cofactor evidence="1">
        <name>heme b</name>
        <dbReference type="ChEBI" id="CHEBI:60344"/>
    </cofactor>
</comment>
<evidence type="ECO:0000256" key="1">
    <source>
        <dbReference type="ARBA" id="ARBA00001970"/>
    </source>
</evidence>
<dbReference type="RefSeq" id="XP_070886356.1">
    <property type="nucleotide sequence ID" value="XM_071032953.1"/>
</dbReference>
<keyword evidence="4" id="KW-0479">Metal-binding</keyword>
<sequence>MNTLANHGFLPHDGRKLTRPVVVDALNNALNSNTSLANLMFDMAIVVNPEENATYFTLDQLNRHSVLEHHASLSLPAVRTPTSAQTTSSTPQLHADWTDLDTLTAAMLANGKIARQVVSKAFDPTYSFIDTAEPFSLGANSQGLCDDQAGGEPDH</sequence>
<proteinExistence type="inferred from homology"/>
<keyword evidence="2" id="KW-0575">Peroxidase</keyword>
<organism evidence="9 10">
    <name type="scientific">Aspergillus lucknowensis</name>
    <dbReference type="NCBI Taxonomy" id="176173"/>
    <lineage>
        <taxon>Eukaryota</taxon>
        <taxon>Fungi</taxon>
        <taxon>Dikarya</taxon>
        <taxon>Ascomycota</taxon>
        <taxon>Pezizomycotina</taxon>
        <taxon>Eurotiomycetes</taxon>
        <taxon>Eurotiomycetidae</taxon>
        <taxon>Eurotiales</taxon>
        <taxon>Aspergillaceae</taxon>
        <taxon>Aspergillus</taxon>
        <taxon>Aspergillus subgen. Nidulantes</taxon>
    </lineage>
</organism>
<evidence type="ECO:0000256" key="6">
    <source>
        <dbReference type="ARBA" id="ARBA00023004"/>
    </source>
</evidence>
<gene>
    <name evidence="9" type="ORF">BJX67DRAFT_381089</name>
</gene>
<keyword evidence="10" id="KW-1185">Reference proteome</keyword>
<dbReference type="Gene3D" id="1.10.489.10">
    <property type="entry name" value="Chloroperoxidase-like"/>
    <property type="match status" value="1"/>
</dbReference>
<comment type="caution">
    <text evidence="9">The sequence shown here is derived from an EMBL/GenBank/DDBJ whole genome shotgun (WGS) entry which is preliminary data.</text>
</comment>
<evidence type="ECO:0000256" key="2">
    <source>
        <dbReference type="ARBA" id="ARBA00022559"/>
    </source>
</evidence>
<keyword evidence="6" id="KW-0408">Iron</keyword>
<keyword evidence="3" id="KW-0349">Heme</keyword>
<dbReference type="Pfam" id="PF01328">
    <property type="entry name" value="Peroxidase_2"/>
    <property type="match status" value="1"/>
</dbReference>
<keyword evidence="5" id="KW-0560">Oxidoreductase</keyword>
<evidence type="ECO:0000259" key="8">
    <source>
        <dbReference type="PROSITE" id="PS51405"/>
    </source>
</evidence>
<dbReference type="InterPro" id="IPR000028">
    <property type="entry name" value="Chloroperoxidase"/>
</dbReference>
<dbReference type="PROSITE" id="PS51405">
    <property type="entry name" value="HEME_HALOPEROXIDASE"/>
    <property type="match status" value="1"/>
</dbReference>